<feature type="domain" description="Glycosyltransferase subfamily 4-like N-terminal" evidence="4">
    <location>
        <begin position="13"/>
        <end position="172"/>
    </location>
</feature>
<protein>
    <submittedName>
        <fullName evidence="5">Glycosyltransferase</fullName>
    </submittedName>
</protein>
<dbReference type="EMBL" id="JAMGBD010000001">
    <property type="protein sequence ID" value="MCL6682705.1"/>
    <property type="molecule type" value="Genomic_DNA"/>
</dbReference>
<dbReference type="PANTHER" id="PTHR12526">
    <property type="entry name" value="GLYCOSYLTRANSFERASE"/>
    <property type="match status" value="1"/>
</dbReference>
<organism evidence="5 6">
    <name type="scientific">Sphingomonas alba</name>
    <dbReference type="NCBI Taxonomy" id="2908208"/>
    <lineage>
        <taxon>Bacteria</taxon>
        <taxon>Pseudomonadati</taxon>
        <taxon>Pseudomonadota</taxon>
        <taxon>Alphaproteobacteria</taxon>
        <taxon>Sphingomonadales</taxon>
        <taxon>Sphingomonadaceae</taxon>
        <taxon>Sphingomonas</taxon>
    </lineage>
</organism>
<accession>A0ABT0RJC7</accession>
<dbReference type="Gene3D" id="3.40.50.2000">
    <property type="entry name" value="Glycogen Phosphorylase B"/>
    <property type="match status" value="2"/>
</dbReference>
<evidence type="ECO:0000259" key="4">
    <source>
        <dbReference type="Pfam" id="PF13439"/>
    </source>
</evidence>
<keyword evidence="6" id="KW-1185">Reference proteome</keyword>
<dbReference type="CDD" id="cd03811">
    <property type="entry name" value="GT4_GT28_WabH-like"/>
    <property type="match status" value="1"/>
</dbReference>
<dbReference type="SUPFAM" id="SSF53756">
    <property type="entry name" value="UDP-Glycosyltransferase/glycogen phosphorylase"/>
    <property type="match status" value="1"/>
</dbReference>
<sequence>MLVAIFVWNLGGGGAERVALTSANDLIARGHDVDLVLITGGGELLPLLSPKVRVIELRAPRRIASLPRLIRYLRKRRPDALHAIMWPNTIIAVLAHRLARSRARLTVSDHTHYSQHFAQSGHGKELRNFRWTTRLFYPLADVRIACSAAAADDLAGLAHIPRDHIDVVYSPISPPSTLAKTKEAEALWRGAAKKILNIGSMNPVKNQALLLRAFARLDDPEAVLVILGDGAERGRLEALALDLGIADRVVMPGFVVDPWPYLAAADLFVLSSNYEGSPVALAEAMYAGLNVASTDCVSGPAELLDGGRLGELAPCNDEAALAEAMRRALARTPDPQTMRNRALEMTGSASVARYFELVTGG</sequence>
<reference evidence="5" key="1">
    <citation type="submission" date="2022-05" db="EMBL/GenBank/DDBJ databases">
        <authorList>
            <person name="Jo J.-H."/>
            <person name="Im W.-T."/>
        </authorList>
    </citation>
    <scope>NUCLEOTIDE SEQUENCE</scope>
    <source>
        <strain evidence="5">SE158</strain>
    </source>
</reference>
<proteinExistence type="predicted"/>
<dbReference type="PANTHER" id="PTHR12526:SF510">
    <property type="entry name" value="D-INOSITOL 3-PHOSPHATE GLYCOSYLTRANSFERASE"/>
    <property type="match status" value="1"/>
</dbReference>
<keyword evidence="1" id="KW-0328">Glycosyltransferase</keyword>
<feature type="domain" description="Glycosyl transferase family 1" evidence="3">
    <location>
        <begin position="185"/>
        <end position="342"/>
    </location>
</feature>
<evidence type="ECO:0000256" key="2">
    <source>
        <dbReference type="ARBA" id="ARBA00022679"/>
    </source>
</evidence>
<dbReference type="RefSeq" id="WP_249846658.1">
    <property type="nucleotide sequence ID" value="NZ_JAMGBD010000001.1"/>
</dbReference>
<dbReference type="Proteomes" id="UP001165363">
    <property type="component" value="Unassembled WGS sequence"/>
</dbReference>
<evidence type="ECO:0000256" key="1">
    <source>
        <dbReference type="ARBA" id="ARBA00022676"/>
    </source>
</evidence>
<evidence type="ECO:0000313" key="5">
    <source>
        <dbReference type="EMBL" id="MCL6682705.1"/>
    </source>
</evidence>
<dbReference type="InterPro" id="IPR028098">
    <property type="entry name" value="Glyco_trans_4-like_N"/>
</dbReference>
<name>A0ABT0RJC7_9SPHN</name>
<evidence type="ECO:0000313" key="6">
    <source>
        <dbReference type="Proteomes" id="UP001165363"/>
    </source>
</evidence>
<dbReference type="InterPro" id="IPR001296">
    <property type="entry name" value="Glyco_trans_1"/>
</dbReference>
<keyword evidence="2" id="KW-0808">Transferase</keyword>
<dbReference type="Pfam" id="PF00534">
    <property type="entry name" value="Glycos_transf_1"/>
    <property type="match status" value="1"/>
</dbReference>
<dbReference type="Pfam" id="PF13439">
    <property type="entry name" value="Glyco_transf_4"/>
    <property type="match status" value="1"/>
</dbReference>
<gene>
    <name evidence="5" type="ORF">LZ536_02160</name>
</gene>
<comment type="caution">
    <text evidence="5">The sequence shown here is derived from an EMBL/GenBank/DDBJ whole genome shotgun (WGS) entry which is preliminary data.</text>
</comment>
<evidence type="ECO:0000259" key="3">
    <source>
        <dbReference type="Pfam" id="PF00534"/>
    </source>
</evidence>